<keyword evidence="10 20" id="KW-0472">Membrane</keyword>
<dbReference type="Proteomes" id="UP001162480">
    <property type="component" value="Chromosome 2"/>
</dbReference>
<keyword evidence="8" id="KW-0770">Synapse</keyword>
<feature type="binding site" evidence="17">
    <location>
        <position position="569"/>
    </location>
    <ligand>
        <name>L-glutamate</name>
        <dbReference type="ChEBI" id="CHEBI:29985"/>
    </ligand>
</feature>
<keyword evidence="14" id="KW-1071">Ligand-gated ion channel</keyword>
<dbReference type="Gene3D" id="3.40.190.10">
    <property type="entry name" value="Periplasmic binding protein-like II"/>
    <property type="match status" value="3"/>
</dbReference>
<keyword evidence="4 20" id="KW-0812">Transmembrane</keyword>
<dbReference type="InterPro" id="IPR028082">
    <property type="entry name" value="Peripla_BP_I"/>
</dbReference>
<dbReference type="PANTHER" id="PTHR18966">
    <property type="entry name" value="IONOTROPIC GLUTAMATE RECEPTOR"/>
    <property type="match status" value="1"/>
</dbReference>
<feature type="site" description="Interaction with the cone snail toxin Con-ikot-ikot" evidence="18">
    <location>
        <position position="575"/>
    </location>
</feature>
<feature type="binding site" evidence="17">
    <location>
        <position position="401"/>
    </location>
    <ligand>
        <name>L-glutamate</name>
        <dbReference type="ChEBI" id="CHEBI:29985"/>
    </ligand>
</feature>
<feature type="transmembrane region" description="Helical" evidence="20">
    <location>
        <begin position="12"/>
        <end position="30"/>
    </location>
</feature>
<dbReference type="GO" id="GO:0046872">
    <property type="term" value="F:metal ion binding"/>
    <property type="evidence" value="ECO:0007669"/>
    <property type="project" value="UniProtKB-KW"/>
</dbReference>
<dbReference type="Gene3D" id="3.40.50.2300">
    <property type="match status" value="3"/>
</dbReference>
<keyword evidence="15" id="KW-0407">Ion channel</keyword>
<dbReference type="InterPro" id="IPR001508">
    <property type="entry name" value="Iono_Glu_rcpt_met"/>
</dbReference>
<dbReference type="Pfam" id="PF10613">
    <property type="entry name" value="Lig_chan-Glu_bd"/>
    <property type="match status" value="1"/>
</dbReference>
<evidence type="ECO:0000256" key="6">
    <source>
        <dbReference type="ARBA" id="ARBA00022833"/>
    </source>
</evidence>
<dbReference type="Pfam" id="PF00060">
    <property type="entry name" value="Lig_chan"/>
    <property type="match status" value="1"/>
</dbReference>
<keyword evidence="12" id="KW-0325">Glycoprotein</keyword>
<evidence type="ECO:0000313" key="24">
    <source>
        <dbReference type="Proteomes" id="UP001162480"/>
    </source>
</evidence>
<feature type="disulfide bond" evidence="19">
    <location>
        <begin position="625"/>
        <end position="678"/>
    </location>
</feature>
<evidence type="ECO:0000256" key="9">
    <source>
        <dbReference type="ARBA" id="ARBA00023065"/>
    </source>
</evidence>
<evidence type="ECO:0000256" key="1">
    <source>
        <dbReference type="ARBA" id="ARBA00004651"/>
    </source>
</evidence>
<dbReference type="SUPFAM" id="SSF53822">
    <property type="entry name" value="Periplasmic binding protein-like I"/>
    <property type="match status" value="1"/>
</dbReference>
<feature type="transmembrane region" description="Helical" evidence="20">
    <location>
        <begin position="480"/>
        <end position="497"/>
    </location>
</feature>
<dbReference type="InterPro" id="IPR019594">
    <property type="entry name" value="Glu/Gly-bd"/>
</dbReference>
<feature type="transmembrane region" description="Helical" evidence="20">
    <location>
        <begin position="438"/>
        <end position="459"/>
    </location>
</feature>
<evidence type="ECO:0000256" key="20">
    <source>
        <dbReference type="SAM" id="Phobius"/>
    </source>
</evidence>
<keyword evidence="9" id="KW-0406">Ion transport</keyword>
<name>A0AA36ALG9_OCTVU</name>
<dbReference type="InterPro" id="IPR001828">
    <property type="entry name" value="ANF_lig-bd_rcpt"/>
</dbReference>
<evidence type="ECO:0000256" key="10">
    <source>
        <dbReference type="ARBA" id="ARBA00023136"/>
    </source>
</evidence>
<keyword evidence="3" id="KW-1003">Cell membrane</keyword>
<dbReference type="GO" id="GO:0015276">
    <property type="term" value="F:ligand-gated monoatomic ion channel activity"/>
    <property type="evidence" value="ECO:0007669"/>
    <property type="project" value="InterPro"/>
</dbReference>
<evidence type="ECO:0000259" key="21">
    <source>
        <dbReference type="SMART" id="SM00079"/>
    </source>
</evidence>
<evidence type="ECO:0000256" key="2">
    <source>
        <dbReference type="ARBA" id="ARBA00022448"/>
    </source>
</evidence>
<dbReference type="AlphaFoldDB" id="A0AA36ALG9"/>
<proteinExistence type="predicted"/>
<keyword evidence="24" id="KW-1185">Reference proteome</keyword>
<sequence>MVLNGTNDIGNTVLAVILVLLLLSEVLLTVKHTEDTLVLELAPRIHHECEAMLSLLDHYNWTDFTIITTQADGYSEFTYTLRRLAKKYSKTYSPDVIQHIQFEKKHEMLTIIEQAHLLGMTSSKYMWIISHKSLGKQTQTEGSLPAGILGISFEFEMNHMKLLIERATKIWTDALIVLARHTTNLNGPSFHLNMSCDGTRPLRWEEGKHLYRLMKNVVVQRYRQTPVEFKKDGTLKNVEINIVNLQRNRKWKLVGKWDNNGLKMHDIIWPGNSTSPPIGKPDRFFMRVVTLEEIPYVRYQDMESDKCSSNAVPCKVRKEIEQKNGKRQFTNETIPRCCVGLSIDLLRILSERIGFDFELFEVEDHIWGSRQTNGEWNGLVRSILDDKADFIMTSMKITPERSKAVDFTVPFLETGITIIVAIREGAVSPTAFLEPYDYPAWCLILVFSVHATGASIFIFEWLSPFGLHQGKTPIREHKFSLFRSFWLIWAMLFGASVNTDNPRGVSSRFLGNVWALFALVFLASYTANLAAFMITKEEFYDLSGIQDWRLMNPHALKPPFRFATTPNGSTETNLKTNYPSMYRYMSKFNQRDVTEGIYALKKNMIDAFIYDATVLEYRAGQDDLCKLRTVGNWYAMAGYGVAFPKGSKYIDQFNQVLLDLQHNGEMERLQKFWLAGACKKRDQTGESSNSLGILNFTSAFILLACGMALGSILLVVEHFYFRFGRKTLQKWDKCGCCGLVSLSMGKSLTFEQSVREAIERSRRHRCKDPLCETSLWKARHELDLALLKIEKLHLQLTSCGITPEPGAVWKLQSDCYNPCARETKKAIKFKEDNDNEDSPMKKGYKCELMEPVSVPVLLSDPADDQTNTTQLSTGTPHLNKQVFRRSPSYTTAMSVDEEPKPQAGKTRYHNGNYYIEVDNREIESVL</sequence>
<dbReference type="EMBL" id="OX597815">
    <property type="protein sequence ID" value="CAI9718336.1"/>
    <property type="molecule type" value="Genomic_DNA"/>
</dbReference>
<feature type="transmembrane region" description="Helical" evidence="20">
    <location>
        <begin position="691"/>
        <end position="716"/>
    </location>
</feature>
<evidence type="ECO:0000256" key="3">
    <source>
        <dbReference type="ARBA" id="ARBA00022475"/>
    </source>
</evidence>
<evidence type="ECO:0000256" key="4">
    <source>
        <dbReference type="ARBA" id="ARBA00022692"/>
    </source>
</evidence>
<evidence type="ECO:0000256" key="17">
    <source>
        <dbReference type="PIRSR" id="PIRSR601508-1"/>
    </source>
</evidence>
<feature type="domain" description="Ionotropic glutamate receptor C-terminal" evidence="21">
    <location>
        <begin position="317"/>
        <end position="676"/>
    </location>
</feature>
<dbReference type="GO" id="GO:0045211">
    <property type="term" value="C:postsynaptic membrane"/>
    <property type="evidence" value="ECO:0007669"/>
    <property type="project" value="UniProtKB-SubCell"/>
</dbReference>
<keyword evidence="5" id="KW-0479">Metal-binding</keyword>
<dbReference type="FunFam" id="3.40.190.10:FF:000155">
    <property type="entry name" value="Glutamate receptor ionotropic, NMDA 2B"/>
    <property type="match status" value="1"/>
</dbReference>
<dbReference type="SMART" id="SM00918">
    <property type="entry name" value="Lig_chan-Glu_bd"/>
    <property type="match status" value="1"/>
</dbReference>
<evidence type="ECO:0000313" key="23">
    <source>
        <dbReference type="EMBL" id="CAI9718336.1"/>
    </source>
</evidence>
<feature type="site" description="Crucial to convey clamshell closure to channel opening" evidence="18">
    <location>
        <position position="542"/>
    </location>
</feature>
<evidence type="ECO:0000256" key="18">
    <source>
        <dbReference type="PIRSR" id="PIRSR601508-2"/>
    </source>
</evidence>
<evidence type="ECO:0000256" key="12">
    <source>
        <dbReference type="ARBA" id="ARBA00023180"/>
    </source>
</evidence>
<evidence type="ECO:0000256" key="15">
    <source>
        <dbReference type="ARBA" id="ARBA00023303"/>
    </source>
</evidence>
<dbReference type="SUPFAM" id="SSF53850">
    <property type="entry name" value="Periplasmic binding protein-like II"/>
    <property type="match status" value="1"/>
</dbReference>
<keyword evidence="7 20" id="KW-1133">Transmembrane helix</keyword>
<keyword evidence="6" id="KW-0862">Zinc</keyword>
<evidence type="ECO:0000256" key="16">
    <source>
        <dbReference type="ARBA" id="ARBA00034100"/>
    </source>
</evidence>
<reference evidence="23" key="1">
    <citation type="submission" date="2023-08" db="EMBL/GenBank/DDBJ databases">
        <authorList>
            <person name="Alioto T."/>
            <person name="Alioto T."/>
            <person name="Gomez Garrido J."/>
        </authorList>
    </citation>
    <scope>NUCLEOTIDE SEQUENCE</scope>
</reference>
<feature type="binding site" evidence="17">
    <location>
        <position position="570"/>
    </location>
    <ligand>
        <name>L-glutamate</name>
        <dbReference type="ChEBI" id="CHEBI:29985"/>
    </ligand>
</feature>
<keyword evidence="19" id="KW-1015">Disulfide bond</keyword>
<dbReference type="InterPro" id="IPR001320">
    <property type="entry name" value="Iontro_rcpt_C"/>
</dbReference>
<dbReference type="SMART" id="SM00079">
    <property type="entry name" value="PBPe"/>
    <property type="match status" value="1"/>
</dbReference>
<evidence type="ECO:0000256" key="5">
    <source>
        <dbReference type="ARBA" id="ARBA00022723"/>
    </source>
</evidence>
<dbReference type="Pfam" id="PF01094">
    <property type="entry name" value="ANF_receptor"/>
    <property type="match status" value="1"/>
</dbReference>
<gene>
    <name evidence="23" type="ORF">OCTVUL_1B018285</name>
</gene>
<keyword evidence="2" id="KW-0813">Transport</keyword>
<dbReference type="Gene3D" id="1.10.287.70">
    <property type="match status" value="1"/>
</dbReference>
<keyword evidence="11" id="KW-0675">Receptor</keyword>
<dbReference type="FunFam" id="3.40.190.10:FF:000009">
    <property type="entry name" value="Putative glutamate receptor ionotropic NMDA 2B"/>
    <property type="match status" value="1"/>
</dbReference>
<evidence type="ECO:0000256" key="14">
    <source>
        <dbReference type="ARBA" id="ARBA00023286"/>
    </source>
</evidence>
<dbReference type="PRINTS" id="PR00177">
    <property type="entry name" value="NMDARECEPTOR"/>
</dbReference>
<comment type="subcellular location">
    <subcellularLocation>
        <location evidence="1">Cell membrane</location>
        <topology evidence="1">Multi-pass membrane protein</topology>
    </subcellularLocation>
    <subcellularLocation>
        <location evidence="16">Postsynaptic cell membrane</location>
    </subcellularLocation>
</comment>
<feature type="site" description="Interaction with the cone snail toxin Con-ikot-ikot" evidence="18">
    <location>
        <position position="370"/>
    </location>
</feature>
<keyword evidence="13" id="KW-0628">Postsynaptic cell membrane</keyword>
<dbReference type="InterPro" id="IPR015683">
    <property type="entry name" value="Ionotropic_Glu_rcpt"/>
</dbReference>
<evidence type="ECO:0000256" key="8">
    <source>
        <dbReference type="ARBA" id="ARBA00023018"/>
    </source>
</evidence>
<evidence type="ECO:0000256" key="7">
    <source>
        <dbReference type="ARBA" id="ARBA00022989"/>
    </source>
</evidence>
<organism evidence="23 24">
    <name type="scientific">Octopus vulgaris</name>
    <name type="common">Common octopus</name>
    <dbReference type="NCBI Taxonomy" id="6645"/>
    <lineage>
        <taxon>Eukaryota</taxon>
        <taxon>Metazoa</taxon>
        <taxon>Spiralia</taxon>
        <taxon>Lophotrochozoa</taxon>
        <taxon>Mollusca</taxon>
        <taxon>Cephalopoda</taxon>
        <taxon>Coleoidea</taxon>
        <taxon>Octopodiformes</taxon>
        <taxon>Octopoda</taxon>
        <taxon>Incirrata</taxon>
        <taxon>Octopodidae</taxon>
        <taxon>Octopus</taxon>
    </lineage>
</organism>
<evidence type="ECO:0000259" key="22">
    <source>
        <dbReference type="SMART" id="SM00918"/>
    </source>
</evidence>
<evidence type="ECO:0000256" key="19">
    <source>
        <dbReference type="PIRSR" id="PIRSR601508-3"/>
    </source>
</evidence>
<evidence type="ECO:0000256" key="13">
    <source>
        <dbReference type="ARBA" id="ARBA00023257"/>
    </source>
</evidence>
<dbReference type="GO" id="GO:0038023">
    <property type="term" value="F:signaling receptor activity"/>
    <property type="evidence" value="ECO:0007669"/>
    <property type="project" value="InterPro"/>
</dbReference>
<evidence type="ECO:0000256" key="11">
    <source>
        <dbReference type="ARBA" id="ARBA00023170"/>
    </source>
</evidence>
<feature type="domain" description="Ionotropic glutamate receptor L-glutamate and glycine-binding" evidence="22">
    <location>
        <begin position="328"/>
        <end position="385"/>
    </location>
</feature>
<accession>A0AA36ALG9</accession>
<feature type="transmembrane region" description="Helical" evidence="20">
    <location>
        <begin position="509"/>
        <end position="534"/>
    </location>
</feature>
<protein>
    <submittedName>
        <fullName evidence="23">Glutamate receptor ionotropic, NMDA 2B-like</fullName>
    </submittedName>
</protein>
<feature type="binding site" evidence="17">
    <location>
        <position position="611"/>
    </location>
    <ligand>
        <name>L-glutamate</name>
        <dbReference type="ChEBI" id="CHEBI:29985"/>
    </ligand>
</feature>